<accession>A0A5C3MMT9</accession>
<dbReference type="AlphaFoldDB" id="A0A5C3MMT9"/>
<dbReference type="Proteomes" id="UP000305948">
    <property type="component" value="Unassembled WGS sequence"/>
</dbReference>
<name>A0A5C3MMT9_9AGAM</name>
<dbReference type="OrthoDB" id="2750929at2759"/>
<dbReference type="EMBL" id="ML213546">
    <property type="protein sequence ID" value="TFK45328.1"/>
    <property type="molecule type" value="Genomic_DNA"/>
</dbReference>
<evidence type="ECO:0000313" key="1">
    <source>
        <dbReference type="EMBL" id="TFK45328.1"/>
    </source>
</evidence>
<protein>
    <submittedName>
        <fullName evidence="1">Uncharacterized protein</fullName>
    </submittedName>
</protein>
<evidence type="ECO:0000313" key="2">
    <source>
        <dbReference type="Proteomes" id="UP000305948"/>
    </source>
</evidence>
<gene>
    <name evidence="1" type="ORF">OE88DRAFT_1221799</name>
</gene>
<sequence>MRYFWSGHRDIPFPSDSQGFFYWHLHHDGPPVTGQVRFRTTASSDPASFPTGRDLHLPDGRTWHISLFDIARRTKYSALRAHLLSEKLITAEVLNTATNISTTDGARIVRPDARSLFIWKFGQRFVIDLPSVNMSVWIIGGSAGGRVLLPSLFPICVRESENTGICYVLSESPNLRISRQTRKHDFLKAVNYTSFTGQAVVQFERSTLPEHKGTRTVVLRIVRVMPKLDGCDDAYWTPESQEEGLDMIGIQEHCSSVDVDQPQPGSGLFPSSAKALSILFDNEALQERRAHPSVES</sequence>
<keyword evidence="2" id="KW-1185">Reference proteome</keyword>
<proteinExistence type="predicted"/>
<reference evidence="1 2" key="1">
    <citation type="journal article" date="2019" name="Nat. Ecol. Evol.">
        <title>Megaphylogeny resolves global patterns of mushroom evolution.</title>
        <authorList>
            <person name="Varga T."/>
            <person name="Krizsan K."/>
            <person name="Foldi C."/>
            <person name="Dima B."/>
            <person name="Sanchez-Garcia M."/>
            <person name="Sanchez-Ramirez S."/>
            <person name="Szollosi G.J."/>
            <person name="Szarkandi J.G."/>
            <person name="Papp V."/>
            <person name="Albert L."/>
            <person name="Andreopoulos W."/>
            <person name="Angelini C."/>
            <person name="Antonin V."/>
            <person name="Barry K.W."/>
            <person name="Bougher N.L."/>
            <person name="Buchanan P."/>
            <person name="Buyck B."/>
            <person name="Bense V."/>
            <person name="Catcheside P."/>
            <person name="Chovatia M."/>
            <person name="Cooper J."/>
            <person name="Damon W."/>
            <person name="Desjardin D."/>
            <person name="Finy P."/>
            <person name="Geml J."/>
            <person name="Haridas S."/>
            <person name="Hughes K."/>
            <person name="Justo A."/>
            <person name="Karasinski D."/>
            <person name="Kautmanova I."/>
            <person name="Kiss B."/>
            <person name="Kocsube S."/>
            <person name="Kotiranta H."/>
            <person name="LaButti K.M."/>
            <person name="Lechner B.E."/>
            <person name="Liimatainen K."/>
            <person name="Lipzen A."/>
            <person name="Lukacs Z."/>
            <person name="Mihaltcheva S."/>
            <person name="Morgado L.N."/>
            <person name="Niskanen T."/>
            <person name="Noordeloos M.E."/>
            <person name="Ohm R.A."/>
            <person name="Ortiz-Santana B."/>
            <person name="Ovrebo C."/>
            <person name="Racz N."/>
            <person name="Riley R."/>
            <person name="Savchenko A."/>
            <person name="Shiryaev A."/>
            <person name="Soop K."/>
            <person name="Spirin V."/>
            <person name="Szebenyi C."/>
            <person name="Tomsovsky M."/>
            <person name="Tulloss R.E."/>
            <person name="Uehling J."/>
            <person name="Grigoriev I.V."/>
            <person name="Vagvolgyi C."/>
            <person name="Papp T."/>
            <person name="Martin F.M."/>
            <person name="Miettinen O."/>
            <person name="Hibbett D.S."/>
            <person name="Nagy L.G."/>
        </authorList>
    </citation>
    <scope>NUCLEOTIDE SEQUENCE [LARGE SCALE GENOMIC DNA]</scope>
    <source>
        <strain evidence="1 2">OMC1185</strain>
    </source>
</reference>
<organism evidence="1 2">
    <name type="scientific">Heliocybe sulcata</name>
    <dbReference type="NCBI Taxonomy" id="5364"/>
    <lineage>
        <taxon>Eukaryota</taxon>
        <taxon>Fungi</taxon>
        <taxon>Dikarya</taxon>
        <taxon>Basidiomycota</taxon>
        <taxon>Agaricomycotina</taxon>
        <taxon>Agaricomycetes</taxon>
        <taxon>Gloeophyllales</taxon>
        <taxon>Gloeophyllaceae</taxon>
        <taxon>Heliocybe</taxon>
    </lineage>
</organism>